<feature type="region of interest" description="Disordered" evidence="1">
    <location>
        <begin position="120"/>
        <end position="141"/>
    </location>
</feature>
<feature type="region of interest" description="Disordered" evidence="1">
    <location>
        <begin position="345"/>
        <end position="369"/>
    </location>
</feature>
<evidence type="ECO:0000313" key="3">
    <source>
        <dbReference type="Proteomes" id="UP000183832"/>
    </source>
</evidence>
<gene>
    <name evidence="2" type="primary">putative CG31342</name>
    <name evidence="2" type="ORF">CLUMA_CG000743</name>
</gene>
<evidence type="ECO:0000313" key="2">
    <source>
        <dbReference type="EMBL" id="CRK86922.1"/>
    </source>
</evidence>
<evidence type="ECO:0000256" key="1">
    <source>
        <dbReference type="SAM" id="MobiDB-lite"/>
    </source>
</evidence>
<feature type="region of interest" description="Disordered" evidence="1">
    <location>
        <begin position="248"/>
        <end position="274"/>
    </location>
</feature>
<feature type="region of interest" description="Disordered" evidence="1">
    <location>
        <begin position="396"/>
        <end position="416"/>
    </location>
</feature>
<accession>A0A1J1HH88</accession>
<reference evidence="2 3" key="1">
    <citation type="submission" date="2015-04" db="EMBL/GenBank/DDBJ databases">
        <authorList>
            <person name="Syromyatnikov M.Y."/>
            <person name="Popov V.N."/>
        </authorList>
    </citation>
    <scope>NUCLEOTIDE SEQUENCE [LARGE SCALE GENOMIC DNA]</scope>
</reference>
<dbReference type="OrthoDB" id="6126662at2759"/>
<dbReference type="Proteomes" id="UP000183832">
    <property type="component" value="Unassembled WGS sequence"/>
</dbReference>
<proteinExistence type="predicted"/>
<protein>
    <submittedName>
        <fullName evidence="2">CLUMA_CG000743, isoform A</fullName>
    </submittedName>
</protein>
<name>A0A1J1HH88_9DIPT</name>
<dbReference type="STRING" id="568069.A0A1J1HH88"/>
<organism evidence="2 3">
    <name type="scientific">Clunio marinus</name>
    <dbReference type="NCBI Taxonomy" id="568069"/>
    <lineage>
        <taxon>Eukaryota</taxon>
        <taxon>Metazoa</taxon>
        <taxon>Ecdysozoa</taxon>
        <taxon>Arthropoda</taxon>
        <taxon>Hexapoda</taxon>
        <taxon>Insecta</taxon>
        <taxon>Pterygota</taxon>
        <taxon>Neoptera</taxon>
        <taxon>Endopterygota</taxon>
        <taxon>Diptera</taxon>
        <taxon>Nematocera</taxon>
        <taxon>Chironomoidea</taxon>
        <taxon>Chironomidae</taxon>
        <taxon>Clunio</taxon>
    </lineage>
</organism>
<sequence>MEIIKQSFLNHLNKKVFVILCIHEDEPFLEIYTKKVQATTHTPTQVLDLKKCNYVGLKIPVRSLGQQETFEFVISLENCDVVTFAAKTWNLMIEWVNCLKLKLRELKILSPKENIYTKPPGMKPAIIQSTRNPRDPLPQRPMNVSDIPGLELTERVDNNSNHNGNTREQVVVNSENEATQQVENILDVLAINDADDDDTTADPITIPIFNFSTSNTTSQNLINLLSNPLRHTTNTLNYAAAFQDLFNVEPDDDEDDDDDINEKENNEDVPPTSVDIDYIPEVNVEAQSVPRDNITVIKIAENEMISSQAHRKENNPRVTKIKIEMDYDQLSNATSLMHSHVMSSSLQSQLPKPIETQSQSQAPSTSTSVVNCENGVGVSGEVKQMIKVKETEKIVVQGSPKKSAPATPKHHEKRKLSLREKQVQQLRNEINTEIRFKLRKKDCVDSIAFVSAFGSVWIAGFKPNPVLYCLHVGDQLLAINNIVIKSPSDAQKYIKMCSGLFVEVTIRRLPLAGIFLIKREFEGQCLGIIRDGSSSAIVEIIPNSISSHIPPRPISQDEDSTWIITQINFRNLSLISHKKYDEIELLLNSSSLEMSLLLQPSDFIAKIKKELKAMKNYRDYTLQ</sequence>
<feature type="compositionally biased region" description="Low complexity" evidence="1">
    <location>
        <begin position="356"/>
        <end position="368"/>
    </location>
</feature>
<keyword evidence="3" id="KW-1185">Reference proteome</keyword>
<dbReference type="EMBL" id="CVRI01000002">
    <property type="protein sequence ID" value="CRK86922.1"/>
    <property type="molecule type" value="Genomic_DNA"/>
</dbReference>
<dbReference type="SUPFAM" id="SSF50729">
    <property type="entry name" value="PH domain-like"/>
    <property type="match status" value="1"/>
</dbReference>
<feature type="compositionally biased region" description="Acidic residues" evidence="1">
    <location>
        <begin position="249"/>
        <end position="267"/>
    </location>
</feature>
<dbReference type="AlphaFoldDB" id="A0A1J1HH88"/>